<dbReference type="PANTHER" id="PTHR31899:SF9">
    <property type="entry name" value="BETA-CAROTENE 3-HYDROXYLASE 1, CHLOROPLASTIC"/>
    <property type="match status" value="1"/>
</dbReference>
<evidence type="ECO:0000256" key="4">
    <source>
        <dbReference type="SAM" id="Phobius"/>
    </source>
</evidence>
<dbReference type="InterPro" id="IPR045019">
    <property type="entry name" value="BETA-OHASE-like"/>
</dbReference>
<dbReference type="EMBL" id="JAALLT010000003">
    <property type="protein sequence ID" value="NGP77295.1"/>
    <property type="molecule type" value="Genomic_DNA"/>
</dbReference>
<dbReference type="GO" id="GO:0016119">
    <property type="term" value="P:carotene metabolic process"/>
    <property type="evidence" value="ECO:0007669"/>
    <property type="project" value="TreeGrafter"/>
</dbReference>
<dbReference type="InterPro" id="IPR006694">
    <property type="entry name" value="Fatty_acid_hydroxylase"/>
</dbReference>
<reference evidence="6 7" key="1">
    <citation type="submission" date="2020-02" db="EMBL/GenBank/DDBJ databases">
        <title>Balneolaceae bacterium YR4-1, complete genome.</title>
        <authorList>
            <person name="Li Y."/>
            <person name="Wu S."/>
        </authorList>
    </citation>
    <scope>NUCLEOTIDE SEQUENCE [LARGE SCALE GENOMIC DNA]</scope>
    <source>
        <strain evidence="6 7">YR4-1</strain>
    </source>
</reference>
<evidence type="ECO:0000256" key="2">
    <source>
        <dbReference type="ARBA" id="ARBA00022746"/>
    </source>
</evidence>
<keyword evidence="7" id="KW-1185">Reference proteome</keyword>
<sequence length="156" mass="18163">MDLIVFTLFILLGFAGMEIVSYLVHRYLFHGLFWEIHKTHHESHHGLFELNDIFSMFFAGVSIGLIYLGSGDPIGSVNFALGTGIAIYGILYFIIHDLFAHKRFLPFSSDSKIMKLIRRAHQRHHQTVDKEGHEPYGLFLFPYDKYPEHKRSREQP</sequence>
<evidence type="ECO:0000313" key="7">
    <source>
        <dbReference type="Proteomes" id="UP000473278"/>
    </source>
</evidence>
<comment type="similarity">
    <text evidence="1">Belongs to the sterol desaturase family.</text>
</comment>
<accession>A0A6M1T5L6</accession>
<protein>
    <submittedName>
        <fullName evidence="6">Fatty acid hydroxylase</fullName>
    </submittedName>
</protein>
<feature type="transmembrane region" description="Helical" evidence="4">
    <location>
        <begin position="74"/>
        <end position="95"/>
    </location>
</feature>
<comment type="caution">
    <text evidence="6">The sequence shown here is derived from an EMBL/GenBank/DDBJ whole genome shotgun (WGS) entry which is preliminary data.</text>
</comment>
<keyword evidence="4" id="KW-0812">Transmembrane</keyword>
<dbReference type="Pfam" id="PF04116">
    <property type="entry name" value="FA_hydroxylase"/>
    <property type="match status" value="1"/>
</dbReference>
<keyword evidence="4" id="KW-0472">Membrane</keyword>
<proteinExistence type="inferred from homology"/>
<dbReference type="GO" id="GO:0016123">
    <property type="term" value="P:xanthophyll biosynthetic process"/>
    <property type="evidence" value="ECO:0007669"/>
    <property type="project" value="TreeGrafter"/>
</dbReference>
<evidence type="ECO:0000256" key="3">
    <source>
        <dbReference type="ARBA" id="ARBA00023002"/>
    </source>
</evidence>
<keyword evidence="2" id="KW-0125">Carotenoid biosynthesis</keyword>
<evidence type="ECO:0000256" key="1">
    <source>
        <dbReference type="ARBA" id="ARBA00009324"/>
    </source>
</evidence>
<dbReference type="GO" id="GO:0005506">
    <property type="term" value="F:iron ion binding"/>
    <property type="evidence" value="ECO:0007669"/>
    <property type="project" value="InterPro"/>
</dbReference>
<keyword evidence="3" id="KW-0560">Oxidoreductase</keyword>
<evidence type="ECO:0000259" key="5">
    <source>
        <dbReference type="Pfam" id="PF04116"/>
    </source>
</evidence>
<dbReference type="RefSeq" id="WP_165142480.1">
    <property type="nucleotide sequence ID" value="NZ_JAALLT010000003.1"/>
</dbReference>
<organism evidence="6 7">
    <name type="scientific">Halalkalibaculum roseum</name>
    <dbReference type="NCBI Taxonomy" id="2709311"/>
    <lineage>
        <taxon>Bacteria</taxon>
        <taxon>Pseudomonadati</taxon>
        <taxon>Balneolota</taxon>
        <taxon>Balneolia</taxon>
        <taxon>Balneolales</taxon>
        <taxon>Balneolaceae</taxon>
        <taxon>Halalkalibaculum</taxon>
    </lineage>
</organism>
<dbReference type="Proteomes" id="UP000473278">
    <property type="component" value="Unassembled WGS sequence"/>
</dbReference>
<dbReference type="GO" id="GO:0010291">
    <property type="term" value="F:beta-carotene 3-hydroxylase activity"/>
    <property type="evidence" value="ECO:0007669"/>
    <property type="project" value="TreeGrafter"/>
</dbReference>
<evidence type="ECO:0000313" key="6">
    <source>
        <dbReference type="EMBL" id="NGP77295.1"/>
    </source>
</evidence>
<feature type="domain" description="Fatty acid hydroxylase" evidence="5">
    <location>
        <begin position="11"/>
        <end position="145"/>
    </location>
</feature>
<feature type="transmembrane region" description="Helical" evidence="4">
    <location>
        <begin position="6"/>
        <end position="29"/>
    </location>
</feature>
<keyword evidence="4" id="KW-1133">Transmembrane helix</keyword>
<dbReference type="PANTHER" id="PTHR31899">
    <property type="entry name" value="BETA-CAROTENE 3-HYDROXYLASE 1, CHLOROPLASTIC"/>
    <property type="match status" value="1"/>
</dbReference>
<dbReference type="AlphaFoldDB" id="A0A6M1T5L6"/>
<name>A0A6M1T5L6_9BACT</name>
<feature type="transmembrane region" description="Helical" evidence="4">
    <location>
        <begin position="50"/>
        <end position="68"/>
    </location>
</feature>
<gene>
    <name evidence="6" type="ORF">G3570_11655</name>
</gene>